<gene>
    <name evidence="7" type="ORF">M0811_13179</name>
</gene>
<evidence type="ECO:0000256" key="4">
    <source>
        <dbReference type="ARBA" id="ARBA00023136"/>
    </source>
</evidence>
<organism evidence="7 8">
    <name type="scientific">Anaeramoeba ignava</name>
    <name type="common">Anaerobic marine amoeba</name>
    <dbReference type="NCBI Taxonomy" id="1746090"/>
    <lineage>
        <taxon>Eukaryota</taxon>
        <taxon>Metamonada</taxon>
        <taxon>Anaeramoebidae</taxon>
        <taxon>Anaeramoeba</taxon>
    </lineage>
</organism>
<proteinExistence type="predicted"/>
<protein>
    <submittedName>
        <fullName evidence="7">Secretory carrier-associated membrane protein</fullName>
    </submittedName>
</protein>
<dbReference type="PANTHER" id="PTHR10687:SF2">
    <property type="entry name" value="SECRETORY CARRIER-ASSOCIATED MEMBRANE PROTEIN"/>
    <property type="match status" value="1"/>
</dbReference>
<accession>A0A9Q0L7J1</accession>
<evidence type="ECO:0000256" key="5">
    <source>
        <dbReference type="SAM" id="MobiDB-lite"/>
    </source>
</evidence>
<feature type="region of interest" description="Disordered" evidence="5">
    <location>
        <begin position="1"/>
        <end position="58"/>
    </location>
</feature>
<dbReference type="GO" id="GO:0032588">
    <property type="term" value="C:trans-Golgi network membrane"/>
    <property type="evidence" value="ECO:0007669"/>
    <property type="project" value="TreeGrafter"/>
</dbReference>
<name>A0A9Q0L7J1_ANAIG</name>
<feature type="transmembrane region" description="Helical" evidence="6">
    <location>
        <begin position="141"/>
        <end position="164"/>
    </location>
</feature>
<evidence type="ECO:0000256" key="1">
    <source>
        <dbReference type="ARBA" id="ARBA00004141"/>
    </source>
</evidence>
<dbReference type="EMBL" id="JAPDFW010000132">
    <property type="protein sequence ID" value="KAJ5067219.1"/>
    <property type="molecule type" value="Genomic_DNA"/>
</dbReference>
<feature type="transmembrane region" description="Helical" evidence="6">
    <location>
        <begin position="251"/>
        <end position="275"/>
    </location>
</feature>
<keyword evidence="3 6" id="KW-1133">Transmembrane helix</keyword>
<dbReference type="AlphaFoldDB" id="A0A9Q0L7J1"/>
<dbReference type="InterPro" id="IPR007273">
    <property type="entry name" value="SCAMP"/>
</dbReference>
<reference evidence="7" key="1">
    <citation type="submission" date="2022-10" db="EMBL/GenBank/DDBJ databases">
        <title>Novel sulphate-reducing endosymbionts in the free-living metamonad Anaeramoeba.</title>
        <authorList>
            <person name="Jerlstrom-Hultqvist J."/>
            <person name="Cepicka I."/>
            <person name="Gallot-Lavallee L."/>
            <person name="Salas-Leiva D."/>
            <person name="Curtis B.A."/>
            <person name="Zahonova K."/>
            <person name="Pipaliya S."/>
            <person name="Dacks J."/>
            <person name="Roger A.J."/>
        </authorList>
    </citation>
    <scope>NUCLEOTIDE SEQUENCE</scope>
    <source>
        <strain evidence="7">BMAN</strain>
    </source>
</reference>
<keyword evidence="2 6" id="KW-0812">Transmembrane</keyword>
<evidence type="ECO:0000256" key="6">
    <source>
        <dbReference type="SAM" id="Phobius"/>
    </source>
</evidence>
<evidence type="ECO:0000256" key="2">
    <source>
        <dbReference type="ARBA" id="ARBA00022692"/>
    </source>
</evidence>
<keyword evidence="4 6" id="KW-0472">Membrane</keyword>
<dbReference type="OMA" id="IFFAQVC"/>
<dbReference type="GO" id="GO:0055038">
    <property type="term" value="C:recycling endosome membrane"/>
    <property type="evidence" value="ECO:0007669"/>
    <property type="project" value="TreeGrafter"/>
</dbReference>
<dbReference type="Pfam" id="PF04144">
    <property type="entry name" value="SCAMP"/>
    <property type="match status" value="1"/>
</dbReference>
<dbReference type="PANTHER" id="PTHR10687">
    <property type="entry name" value="SECRETORY CARRIER-ASSOCIATED MEMBRANE PROTEIN SCAMP"/>
    <property type="match status" value="1"/>
</dbReference>
<dbReference type="Proteomes" id="UP001149090">
    <property type="component" value="Unassembled WGS sequence"/>
</dbReference>
<comment type="subcellular location">
    <subcellularLocation>
        <location evidence="1">Membrane</location>
        <topology evidence="1">Multi-pass membrane protein</topology>
    </subcellularLocation>
</comment>
<keyword evidence="8" id="KW-1185">Reference proteome</keyword>
<comment type="caution">
    <text evidence="7">The sequence shown here is derived from an EMBL/GenBank/DDBJ whole genome shotgun (WGS) entry which is preliminary data.</text>
</comment>
<feature type="compositionally biased region" description="Basic and acidic residues" evidence="5">
    <location>
        <begin position="15"/>
        <end position="24"/>
    </location>
</feature>
<evidence type="ECO:0000313" key="7">
    <source>
        <dbReference type="EMBL" id="KAJ5067219.1"/>
    </source>
</evidence>
<feature type="transmembrane region" description="Helical" evidence="6">
    <location>
        <begin position="210"/>
        <end position="231"/>
    </location>
</feature>
<sequence>MTSESDLDVNPFDDSAIRQHDDTKVAGLSNYNPFEENVDLDDKDDPEDLGHYEPPLTTIDNPFVTDKMAEIDQKPKTLDERKLEVEQRHRELDERERMLDKRVKNLGDNYNRPHNWPKCYPFLHHNISSDIPKENRTMIRLAYWAWIWGVIGTSWNFICVFAKLGVDNAKHKGNDVGLGIAYFLFSPPLSWIFWYRLLYNAARKNKSFKFLTFFCTFFFWMLLAAVFVVGVDGTGCAGIVNTVNVFDCKSQSVGILFVVNILVWFFQLLFDVFLFKMVHSFYRSSGGSVEKAKKEVAQETTSIAVDFQKEAVKSQLK</sequence>
<evidence type="ECO:0000313" key="8">
    <source>
        <dbReference type="Proteomes" id="UP001149090"/>
    </source>
</evidence>
<dbReference type="OrthoDB" id="242866at2759"/>
<feature type="transmembrane region" description="Helical" evidence="6">
    <location>
        <begin position="176"/>
        <end position="198"/>
    </location>
</feature>
<feature type="compositionally biased region" description="Acidic residues" evidence="5">
    <location>
        <begin position="36"/>
        <end position="47"/>
    </location>
</feature>
<evidence type="ECO:0000256" key="3">
    <source>
        <dbReference type="ARBA" id="ARBA00022989"/>
    </source>
</evidence>
<dbReference type="GO" id="GO:0015031">
    <property type="term" value="P:protein transport"/>
    <property type="evidence" value="ECO:0007669"/>
    <property type="project" value="InterPro"/>
</dbReference>